<feature type="transmembrane region" description="Helical" evidence="1">
    <location>
        <begin position="320"/>
        <end position="338"/>
    </location>
</feature>
<feature type="chain" id="PRO_5046018466" evidence="2">
    <location>
        <begin position="20"/>
        <end position="650"/>
    </location>
</feature>
<feature type="transmembrane region" description="Helical" evidence="1">
    <location>
        <begin position="162"/>
        <end position="181"/>
    </location>
</feature>
<dbReference type="Pfam" id="PF01757">
    <property type="entry name" value="Acyl_transf_3"/>
    <property type="match status" value="1"/>
</dbReference>
<feature type="transmembrane region" description="Helical" evidence="1">
    <location>
        <begin position="238"/>
        <end position="259"/>
    </location>
</feature>
<dbReference type="InterPro" id="IPR052728">
    <property type="entry name" value="O2_lipid_transport_reg"/>
</dbReference>
<evidence type="ECO:0000256" key="1">
    <source>
        <dbReference type="SAM" id="Phobius"/>
    </source>
</evidence>
<dbReference type="RefSeq" id="XP_017771941.1">
    <property type="nucleotide sequence ID" value="XM_017916452.1"/>
</dbReference>
<feature type="transmembrane region" description="Helical" evidence="1">
    <location>
        <begin position="491"/>
        <end position="512"/>
    </location>
</feature>
<feature type="transmembrane region" description="Helical" evidence="1">
    <location>
        <begin position="384"/>
        <end position="404"/>
    </location>
</feature>
<dbReference type="Proteomes" id="UP000695000">
    <property type="component" value="Unplaced"/>
</dbReference>
<feature type="transmembrane region" description="Helical" evidence="1">
    <location>
        <begin position="413"/>
        <end position="431"/>
    </location>
</feature>
<feature type="domain" description="Acyltransferase 3" evidence="3">
    <location>
        <begin position="233"/>
        <end position="596"/>
    </location>
</feature>
<organism evidence="4 5">
    <name type="scientific">Nicrophorus vespilloides</name>
    <name type="common">Boreal carrion beetle</name>
    <dbReference type="NCBI Taxonomy" id="110193"/>
    <lineage>
        <taxon>Eukaryota</taxon>
        <taxon>Metazoa</taxon>
        <taxon>Ecdysozoa</taxon>
        <taxon>Arthropoda</taxon>
        <taxon>Hexapoda</taxon>
        <taxon>Insecta</taxon>
        <taxon>Pterygota</taxon>
        <taxon>Neoptera</taxon>
        <taxon>Endopterygota</taxon>
        <taxon>Coleoptera</taxon>
        <taxon>Polyphaga</taxon>
        <taxon>Staphyliniformia</taxon>
        <taxon>Silphidae</taxon>
        <taxon>Nicrophorinae</taxon>
        <taxon>Nicrophorus</taxon>
    </lineage>
</organism>
<name>A0ABM1MBJ1_NICVS</name>
<dbReference type="InterPro" id="IPR002656">
    <property type="entry name" value="Acyl_transf_3_dom"/>
</dbReference>
<reference evidence="5" key="1">
    <citation type="submission" date="2025-08" db="UniProtKB">
        <authorList>
            <consortium name="RefSeq"/>
        </authorList>
    </citation>
    <scope>IDENTIFICATION</scope>
    <source>
        <tissue evidence="5">Whole Larva</tissue>
    </source>
</reference>
<evidence type="ECO:0000256" key="2">
    <source>
        <dbReference type="SAM" id="SignalP"/>
    </source>
</evidence>
<dbReference type="PANTHER" id="PTHR11161">
    <property type="entry name" value="O-ACYLTRANSFERASE"/>
    <property type="match status" value="1"/>
</dbReference>
<sequence length="650" mass="74666">MKMLCILLIFALCAIPARSVGPIKVILNITELEYKSMPPLFHLDDFDGCLTQKSDSLYCFATVQLVPKDVDNLSKTWKIIEEVITVPRFYRHDRLRHGICVQETCPNIPKANYGLGNGTEELWKGISDCYSHKYDHLGLRSEVTEINCQNDQPVYEIDSLDIAYICTLLTFLALVTIGTTFEVRARYKKPEEYERITSSSKARKLLTAFSLTKNLERLGSEITSEDGLALSPIQGIRVFNMFFVIMTHTCMLEFLGPLANPQFVENTTLKPANMFLSNGSLIMQTSFITSAFLLSFNITQIFENKKVSLLDIINAIFIRIARLYPILIMMIGFASTLLRHTGSGPFFNLIIDVEYKNCRNNWLLNILFINNMYKPGEMCLPQTWYLAADSQLFLLGLLTMMAVINKPEYAKKIFASIFALGISITFIQHYYNAYDIVFRSYPEMLYTLNLKMNQWLRMFIATQHHIPCYILGLAGGYYFHKYRKYSRKYTNFFRVSYVFFFVLPIGAILSAAPTYNDGFETSRFNAALYHALSRVCFGLPILIGMLGFFLGYGGPMRKFINWRPFHVLGRLSFTVYLSHLHFMRMNRGIDRNMSFLTERVLIRWVFGDILISYLLGAVLCLLIELPTSAILNILMSIDKKKDNKVKSHSS</sequence>
<keyword evidence="2" id="KW-0732">Signal</keyword>
<evidence type="ECO:0000313" key="5">
    <source>
        <dbReference type="RefSeq" id="XP_017771941.1"/>
    </source>
</evidence>
<keyword evidence="1" id="KW-1133">Transmembrane helix</keyword>
<feature type="transmembrane region" description="Helical" evidence="1">
    <location>
        <begin position="604"/>
        <end position="634"/>
    </location>
</feature>
<dbReference type="PANTHER" id="PTHR11161:SF22">
    <property type="entry name" value="ACYLTRANSFERASE 3 DOMAIN-CONTAINING PROTEIN-RELATED"/>
    <property type="match status" value="1"/>
</dbReference>
<keyword evidence="1" id="KW-0472">Membrane</keyword>
<protein>
    <submittedName>
        <fullName evidence="5">Uncharacterized protein LOC108559241</fullName>
    </submittedName>
</protein>
<keyword evidence="1" id="KW-0812">Transmembrane</keyword>
<evidence type="ECO:0000259" key="3">
    <source>
        <dbReference type="Pfam" id="PF01757"/>
    </source>
</evidence>
<dbReference type="GeneID" id="108559241"/>
<proteinExistence type="predicted"/>
<feature type="transmembrane region" description="Helical" evidence="1">
    <location>
        <begin position="455"/>
        <end position="479"/>
    </location>
</feature>
<accession>A0ABM1MBJ1</accession>
<keyword evidence="4" id="KW-1185">Reference proteome</keyword>
<feature type="transmembrane region" description="Helical" evidence="1">
    <location>
        <begin position="532"/>
        <end position="553"/>
    </location>
</feature>
<feature type="transmembrane region" description="Helical" evidence="1">
    <location>
        <begin position="279"/>
        <end position="299"/>
    </location>
</feature>
<feature type="signal peptide" evidence="2">
    <location>
        <begin position="1"/>
        <end position="19"/>
    </location>
</feature>
<evidence type="ECO:0000313" key="4">
    <source>
        <dbReference type="Proteomes" id="UP000695000"/>
    </source>
</evidence>
<gene>
    <name evidence="5" type="primary">LOC108559241</name>
</gene>